<proteinExistence type="predicted"/>
<reference evidence="1 2" key="1">
    <citation type="submission" date="2016-11" db="EMBL/GenBank/DDBJ databases">
        <title>Draft Genome Sequences of Nine Cyanobacterial Strains from Diverse Habitats.</title>
        <authorList>
            <person name="Zhu T."/>
            <person name="Hou S."/>
            <person name="Lu X."/>
            <person name="Hess W.R."/>
        </authorList>
    </citation>
    <scope>NUCLEOTIDE SEQUENCE [LARGE SCALE GENOMIC DNA]</scope>
    <source>
        <strain evidence="1 2">NIES-592</strain>
    </source>
</reference>
<evidence type="ECO:0000313" key="2">
    <source>
        <dbReference type="Proteomes" id="UP000186391"/>
    </source>
</evidence>
<dbReference type="EMBL" id="MRCA01000002">
    <property type="protein sequence ID" value="OKH15660.1"/>
    <property type="molecule type" value="Genomic_DNA"/>
</dbReference>
<dbReference type="GeneID" id="35798613"/>
<evidence type="ECO:0000313" key="1">
    <source>
        <dbReference type="EMBL" id="OKH15660.1"/>
    </source>
</evidence>
<keyword evidence="2" id="KW-1185">Reference proteome</keyword>
<sequence length="126" mass="14071">MTKVTAQEIAQFRSQLAENSTVMEALDVIEDCDGDLEDATMTLAIRAGQQPETGNSEWLDALAKKWRAVICEQEFREDLLQGSVQGMMTQLKTISTFPQILATPVLMYVLKQGVNTFCEPLDEVLE</sequence>
<gene>
    <name evidence="1" type="ORF">NIES592_06160</name>
</gene>
<dbReference type="RefSeq" id="WP_009457465.1">
    <property type="nucleotide sequence ID" value="NZ_MRCA01000002.1"/>
</dbReference>
<name>A0A1U7H3H4_9CYAN</name>
<dbReference type="Proteomes" id="UP000186391">
    <property type="component" value="Unassembled WGS sequence"/>
</dbReference>
<comment type="caution">
    <text evidence="1">The sequence shown here is derived from an EMBL/GenBank/DDBJ whole genome shotgun (WGS) entry which is preliminary data.</text>
</comment>
<dbReference type="OrthoDB" id="464679at2"/>
<protein>
    <submittedName>
        <fullName evidence="1">Uncharacterized protein</fullName>
    </submittedName>
</protein>
<organism evidence="1 2">
    <name type="scientific">Fischerella major NIES-592</name>
    <dbReference type="NCBI Taxonomy" id="210994"/>
    <lineage>
        <taxon>Bacteria</taxon>
        <taxon>Bacillati</taxon>
        <taxon>Cyanobacteriota</taxon>
        <taxon>Cyanophyceae</taxon>
        <taxon>Nostocales</taxon>
        <taxon>Hapalosiphonaceae</taxon>
        <taxon>Fischerella</taxon>
    </lineage>
</organism>
<accession>A0A1U7H3H4</accession>
<dbReference type="AlphaFoldDB" id="A0A1U7H3H4"/>